<organism evidence="2 3">
    <name type="scientific">Colletotrichum karsti</name>
    <dbReference type="NCBI Taxonomy" id="1095194"/>
    <lineage>
        <taxon>Eukaryota</taxon>
        <taxon>Fungi</taxon>
        <taxon>Dikarya</taxon>
        <taxon>Ascomycota</taxon>
        <taxon>Pezizomycotina</taxon>
        <taxon>Sordariomycetes</taxon>
        <taxon>Hypocreomycetidae</taxon>
        <taxon>Glomerellales</taxon>
        <taxon>Glomerellaceae</taxon>
        <taxon>Colletotrichum</taxon>
        <taxon>Colletotrichum boninense species complex</taxon>
    </lineage>
</organism>
<dbReference type="RefSeq" id="XP_038744500.1">
    <property type="nucleotide sequence ID" value="XM_038890022.1"/>
</dbReference>
<dbReference type="AlphaFoldDB" id="A0A9P6LGB9"/>
<sequence length="165" mass="18327">MGSEKRDKNRSGSSSGERRQQKKASKAQQPDPTTFYAASGQSPPAEYPDEDDSQQSEPGSFLNGPAAHAAKDRRKKAEEHRKRGKYARDHPGVVYTGSRPRTIVQADYIDEFDKAYHQGHGPPVGRAYPSNPQYAQHVDLSSDEGSHGGYGTTTYYNHSSDNRYH</sequence>
<dbReference type="EMBL" id="JAATWM020000023">
    <property type="protein sequence ID" value="KAF9875039.1"/>
    <property type="molecule type" value="Genomic_DNA"/>
</dbReference>
<name>A0A9P6LGB9_9PEZI</name>
<feature type="region of interest" description="Disordered" evidence="1">
    <location>
        <begin position="1"/>
        <end position="99"/>
    </location>
</feature>
<reference evidence="2" key="1">
    <citation type="submission" date="2020-03" db="EMBL/GenBank/DDBJ databases">
        <authorList>
            <person name="He L."/>
        </authorList>
    </citation>
    <scope>NUCLEOTIDE SEQUENCE</scope>
    <source>
        <strain evidence="2">CkLH20</strain>
    </source>
</reference>
<protein>
    <submittedName>
        <fullName evidence="2">Uncharacterized protein</fullName>
    </submittedName>
</protein>
<comment type="caution">
    <text evidence="2">The sequence shown here is derived from an EMBL/GenBank/DDBJ whole genome shotgun (WGS) entry which is preliminary data.</text>
</comment>
<keyword evidence="3" id="KW-1185">Reference proteome</keyword>
<feature type="compositionally biased region" description="Basic and acidic residues" evidence="1">
    <location>
        <begin position="75"/>
        <end position="91"/>
    </location>
</feature>
<proteinExistence type="predicted"/>
<reference evidence="2" key="2">
    <citation type="submission" date="2020-11" db="EMBL/GenBank/DDBJ databases">
        <title>Whole genome sequencing of Colletotrichum sp.</title>
        <authorList>
            <person name="Li H."/>
        </authorList>
    </citation>
    <scope>NUCLEOTIDE SEQUENCE</scope>
    <source>
        <strain evidence="2">CkLH20</strain>
    </source>
</reference>
<evidence type="ECO:0000256" key="1">
    <source>
        <dbReference type="SAM" id="MobiDB-lite"/>
    </source>
</evidence>
<accession>A0A9P6LGB9</accession>
<dbReference type="GeneID" id="62163096"/>
<feature type="region of interest" description="Disordered" evidence="1">
    <location>
        <begin position="115"/>
        <end position="165"/>
    </location>
</feature>
<evidence type="ECO:0000313" key="3">
    <source>
        <dbReference type="Proteomes" id="UP000781932"/>
    </source>
</evidence>
<feature type="compositionally biased region" description="Basic and acidic residues" evidence="1">
    <location>
        <begin position="1"/>
        <end position="10"/>
    </location>
</feature>
<gene>
    <name evidence="2" type="ORF">CkaCkLH20_07305</name>
</gene>
<evidence type="ECO:0000313" key="2">
    <source>
        <dbReference type="EMBL" id="KAF9875039.1"/>
    </source>
</evidence>
<dbReference type="Proteomes" id="UP000781932">
    <property type="component" value="Unassembled WGS sequence"/>
</dbReference>